<dbReference type="PRINTS" id="PR00728">
    <property type="entry name" value="SIGNALPTASE"/>
</dbReference>
<evidence type="ECO:0000256" key="5">
    <source>
        <dbReference type="NCBIfam" id="TIGR02228"/>
    </source>
</evidence>
<comment type="subcellular location">
    <subcellularLocation>
        <location evidence="1">Membrane</location>
    </subcellularLocation>
</comment>
<dbReference type="Gene3D" id="2.10.109.10">
    <property type="entry name" value="Umud Fragment, subunit A"/>
    <property type="match status" value="1"/>
</dbReference>
<evidence type="ECO:0000313" key="8">
    <source>
        <dbReference type="Proteomes" id="UP000236311"/>
    </source>
</evidence>
<keyword evidence="2 6" id="KW-0812">Transmembrane</keyword>
<keyword evidence="4 6" id="KW-0472">Membrane</keyword>
<evidence type="ECO:0000313" key="7">
    <source>
        <dbReference type="EMBL" id="SOY29285.1"/>
    </source>
</evidence>
<dbReference type="EC" id="3.4.21.89" evidence="5"/>
<proteinExistence type="predicted"/>
<dbReference type="GO" id="GO:0009003">
    <property type="term" value="F:signal peptidase activity"/>
    <property type="evidence" value="ECO:0007669"/>
    <property type="project" value="UniProtKB-EC"/>
</dbReference>
<protein>
    <recommendedName>
        <fullName evidence="5">Signal peptidase I</fullName>
        <ecNumber evidence="5">3.4.21.89</ecNumber>
    </recommendedName>
</protein>
<accession>A0A2K4ZFP9</accession>
<evidence type="ECO:0000256" key="1">
    <source>
        <dbReference type="ARBA" id="ARBA00004370"/>
    </source>
</evidence>
<dbReference type="SUPFAM" id="SSF51306">
    <property type="entry name" value="LexA/Signal peptidase"/>
    <property type="match status" value="1"/>
</dbReference>
<dbReference type="InterPro" id="IPR019533">
    <property type="entry name" value="Peptidase_S26"/>
</dbReference>
<dbReference type="InterPro" id="IPR036286">
    <property type="entry name" value="LexA/Signal_pep-like_sf"/>
</dbReference>
<evidence type="ECO:0000256" key="2">
    <source>
        <dbReference type="ARBA" id="ARBA00022692"/>
    </source>
</evidence>
<sequence length="175" mass="18388">MSGRKKSPAAAILRAVSILVLLLLLAACLPLTLPRLFGYQIYTVVSGSMEPAIPTGSLVYIREGKPEEAVAGDVIAFYGGAQSGSIITHRVVENRVVMGEIVTKGDANEGPDMNPVPYGHYLGKVEHSIPEAGKTAAVFTSPAGKSLAGCGVGLAVVLQALASFLENRRRRDSNQ</sequence>
<dbReference type="AlphaFoldDB" id="A0A2K4ZFP9"/>
<dbReference type="GO" id="GO:0006465">
    <property type="term" value="P:signal peptide processing"/>
    <property type="evidence" value="ECO:0007669"/>
    <property type="project" value="UniProtKB-UniRule"/>
</dbReference>
<reference evidence="7" key="1">
    <citation type="submission" date="2018-01" db="EMBL/GenBank/DDBJ databases">
        <authorList>
            <person name="Gaut B.S."/>
            <person name="Morton B.R."/>
            <person name="Clegg M.T."/>
            <person name="Duvall M.R."/>
        </authorList>
    </citation>
    <scope>NUCLEOTIDE SEQUENCE [LARGE SCALE GENOMIC DNA]</scope>
    <source>
        <strain evidence="7">GP69</strain>
    </source>
</reference>
<evidence type="ECO:0000256" key="6">
    <source>
        <dbReference type="SAM" id="Phobius"/>
    </source>
</evidence>
<dbReference type="Proteomes" id="UP000236311">
    <property type="component" value="Unassembled WGS sequence"/>
</dbReference>
<dbReference type="CDD" id="cd06530">
    <property type="entry name" value="S26_SPase_I"/>
    <property type="match status" value="1"/>
</dbReference>
<dbReference type="OrthoDB" id="385000at2"/>
<dbReference type="InterPro" id="IPR001733">
    <property type="entry name" value="Peptidase_S26B"/>
</dbReference>
<keyword evidence="7" id="KW-0378">Hydrolase</keyword>
<dbReference type="GO" id="GO:0016020">
    <property type="term" value="C:membrane"/>
    <property type="evidence" value="ECO:0007669"/>
    <property type="project" value="UniProtKB-SubCell"/>
</dbReference>
<dbReference type="NCBIfam" id="TIGR02228">
    <property type="entry name" value="sigpep_I_arch"/>
    <property type="match status" value="1"/>
</dbReference>
<feature type="transmembrane region" description="Helical" evidence="6">
    <location>
        <begin position="12"/>
        <end position="33"/>
    </location>
</feature>
<dbReference type="PROSITE" id="PS51257">
    <property type="entry name" value="PROKAR_LIPOPROTEIN"/>
    <property type="match status" value="1"/>
</dbReference>
<keyword evidence="8" id="KW-1185">Reference proteome</keyword>
<evidence type="ECO:0000256" key="4">
    <source>
        <dbReference type="ARBA" id="ARBA00023136"/>
    </source>
</evidence>
<organism evidence="7 8">
    <name type="scientific">Acetatifactor muris</name>
    <dbReference type="NCBI Taxonomy" id="879566"/>
    <lineage>
        <taxon>Bacteria</taxon>
        <taxon>Bacillati</taxon>
        <taxon>Bacillota</taxon>
        <taxon>Clostridia</taxon>
        <taxon>Lachnospirales</taxon>
        <taxon>Lachnospiraceae</taxon>
        <taxon>Acetatifactor</taxon>
    </lineage>
</organism>
<dbReference type="EMBL" id="OFSM01000009">
    <property type="protein sequence ID" value="SOY29285.1"/>
    <property type="molecule type" value="Genomic_DNA"/>
</dbReference>
<dbReference type="GO" id="GO:0004252">
    <property type="term" value="F:serine-type endopeptidase activity"/>
    <property type="evidence" value="ECO:0007669"/>
    <property type="project" value="UniProtKB-UniRule"/>
</dbReference>
<name>A0A2K4ZFP9_9FIRM</name>
<evidence type="ECO:0000256" key="3">
    <source>
        <dbReference type="ARBA" id="ARBA00022989"/>
    </source>
</evidence>
<dbReference type="RefSeq" id="WP_103239393.1">
    <property type="nucleotide sequence ID" value="NZ_JANJZD010000009.1"/>
</dbReference>
<gene>
    <name evidence="7" type="primary">sipW_2</name>
    <name evidence="7" type="ORF">AMURIS_02000</name>
</gene>
<keyword evidence="3 6" id="KW-1133">Transmembrane helix</keyword>